<accession>A0ABZ2C2I9</accession>
<name>A0ABZ2C2I9_9PROT</name>
<proteinExistence type="predicted"/>
<evidence type="ECO:0000313" key="2">
    <source>
        <dbReference type="Proteomes" id="UP001330434"/>
    </source>
</evidence>
<evidence type="ECO:0000313" key="1">
    <source>
        <dbReference type="EMBL" id="WVX66288.1"/>
    </source>
</evidence>
<sequence length="54" mass="6225">MILQAVLSTKSIYQELCVKKNHGKLWASIINANGGTLNAYFPFKFYTYFFTPVF</sequence>
<protein>
    <submittedName>
        <fullName evidence="1">Uncharacterized protein</fullName>
    </submittedName>
</protein>
<keyword evidence="2" id="KW-1185">Reference proteome</keyword>
<gene>
    <name evidence="1" type="ORF">Bealeia1_00464</name>
</gene>
<reference evidence="1 2" key="1">
    <citation type="journal article" date="2024" name="Environ. Microbiol.">
        <title>Novel evolutionary insights on the interactions of the Holosporales (Alphaproteobacteria) with eukaryotic hosts from comparative genomics.</title>
        <authorList>
            <person name="Giovannini M."/>
            <person name="Petroni G."/>
            <person name="Castelli M."/>
        </authorList>
    </citation>
    <scope>NUCLEOTIDE SEQUENCE [LARGE SCALE GENOMIC DNA]</scope>
    <source>
        <strain evidence="1 2">US_Bl 15I1</strain>
    </source>
</reference>
<dbReference type="EMBL" id="CP133270">
    <property type="protein sequence ID" value="WVX66288.1"/>
    <property type="molecule type" value="Genomic_DNA"/>
</dbReference>
<dbReference type="Proteomes" id="UP001330434">
    <property type="component" value="Chromosome"/>
</dbReference>
<organism evidence="1 2">
    <name type="scientific">Candidatus Bealeia paramacronuclearis</name>
    <dbReference type="NCBI Taxonomy" id="1921001"/>
    <lineage>
        <taxon>Bacteria</taxon>
        <taxon>Pseudomonadati</taxon>
        <taxon>Pseudomonadota</taxon>
        <taxon>Alphaproteobacteria</taxon>
        <taxon>Holosporales</taxon>
        <taxon>Holosporaceae</taxon>
        <taxon>Candidatus Bealeia</taxon>
    </lineage>
</organism>